<dbReference type="OrthoDB" id="9802561at2"/>
<dbReference type="SUPFAM" id="SSF53448">
    <property type="entry name" value="Nucleotide-diphospho-sugar transferases"/>
    <property type="match status" value="1"/>
</dbReference>
<dbReference type="PROSITE" id="PS01295">
    <property type="entry name" value="ISPD"/>
    <property type="match status" value="1"/>
</dbReference>
<accession>K5BJD0</accession>
<dbReference type="Proteomes" id="UP000006265">
    <property type="component" value="Unassembled WGS sequence"/>
</dbReference>
<gene>
    <name evidence="3" type="ORF">C731_3077</name>
</gene>
<evidence type="ECO:0000256" key="2">
    <source>
        <dbReference type="ARBA" id="ARBA00022695"/>
    </source>
</evidence>
<keyword evidence="2" id="KW-0548">Nucleotidyltransferase</keyword>
<dbReference type="PATRIC" id="fig|1122247.3.peg.2948"/>
<evidence type="ECO:0000313" key="3">
    <source>
        <dbReference type="EMBL" id="EKF22899.1"/>
    </source>
</evidence>
<dbReference type="InterPro" id="IPR018294">
    <property type="entry name" value="ISPD_synthase_CS"/>
</dbReference>
<dbReference type="GO" id="GO:0008299">
    <property type="term" value="P:isoprenoid biosynthetic process"/>
    <property type="evidence" value="ECO:0007669"/>
    <property type="project" value="InterPro"/>
</dbReference>
<evidence type="ECO:0000256" key="1">
    <source>
        <dbReference type="ARBA" id="ARBA00022679"/>
    </source>
</evidence>
<dbReference type="PANTHER" id="PTHR32125:SF4">
    <property type="entry name" value="2-C-METHYL-D-ERYTHRITOL 4-PHOSPHATE CYTIDYLYLTRANSFERASE, CHLOROPLASTIC"/>
    <property type="match status" value="1"/>
</dbReference>
<dbReference type="AlphaFoldDB" id="K5BJD0"/>
<evidence type="ECO:0000313" key="4">
    <source>
        <dbReference type="Proteomes" id="UP000006265"/>
    </source>
</evidence>
<comment type="caution">
    <text evidence="3">The sequence shown here is derived from an EMBL/GenBank/DDBJ whole genome shotgun (WGS) entry which is preliminary data.</text>
</comment>
<dbReference type="eggNOG" id="COG1211">
    <property type="taxonomic scope" value="Bacteria"/>
</dbReference>
<organism evidence="3 4">
    <name type="scientific">Mycolicibacterium hassiacum (strain DSM 44199 / CIP 105218 / JCM 12690 / 3849)</name>
    <name type="common">Mycobacterium hassiacum</name>
    <dbReference type="NCBI Taxonomy" id="1122247"/>
    <lineage>
        <taxon>Bacteria</taxon>
        <taxon>Bacillati</taxon>
        <taxon>Actinomycetota</taxon>
        <taxon>Actinomycetes</taxon>
        <taxon>Mycobacteriales</taxon>
        <taxon>Mycobacteriaceae</taxon>
        <taxon>Mycolicibacterium</taxon>
    </lineage>
</organism>
<dbReference type="InterPro" id="IPR034683">
    <property type="entry name" value="IspD/TarI"/>
</dbReference>
<protein>
    <submittedName>
        <fullName evidence="3">Uncharacterized protein</fullName>
    </submittedName>
</protein>
<dbReference type="EMBL" id="AMRA01000088">
    <property type="protein sequence ID" value="EKF22899.1"/>
    <property type="molecule type" value="Genomic_DNA"/>
</dbReference>
<keyword evidence="1" id="KW-0808">Transferase</keyword>
<sequence length="234" mass="24501">MAAVLAAGMGTRVGADGNKAYLRVGGRSMVTWSLDTLSRVPGVTRVVLVFRRGERELAERTVSAELPSISIEFVEGGNSRHGSETNLLNYLAADIESGSVDVVLIHDAARPVAGPRLFGTALSVAREHGGAVPALPLDDVVALEADRVGVPDLPAGAALVGVQTPQAFRAPELLAAYRAAARDGFDGTDTSACVAAYTDVRVRTFPGDRRNIKVTYAPDVAVAERLLSSPGDPR</sequence>
<dbReference type="GO" id="GO:0050518">
    <property type="term" value="F:2-C-methyl-D-erythritol 4-phosphate cytidylyltransferase activity"/>
    <property type="evidence" value="ECO:0007669"/>
    <property type="project" value="TreeGrafter"/>
</dbReference>
<dbReference type="PANTHER" id="PTHR32125">
    <property type="entry name" value="2-C-METHYL-D-ERYTHRITOL 4-PHOSPHATE CYTIDYLYLTRANSFERASE, CHLOROPLASTIC"/>
    <property type="match status" value="1"/>
</dbReference>
<reference evidence="3 4" key="1">
    <citation type="journal article" date="2012" name="J. Bacteriol.">
        <title>Genome sequence of Mycobacterium hassiacum DSM 44199, a rare source of heat-stable mycobacterial proteins.</title>
        <authorList>
            <person name="Tiago I."/>
            <person name="Maranha A."/>
            <person name="Mendes V."/>
            <person name="Alarico S."/>
            <person name="Moynihan P.J."/>
            <person name="Clarke A.J."/>
            <person name="Macedo-Ribeiro S."/>
            <person name="Pereira P.J."/>
            <person name="Empadinhas N."/>
        </authorList>
    </citation>
    <scope>NUCLEOTIDE SEQUENCE [LARGE SCALE GENOMIC DNA]</scope>
    <source>
        <strain evidence="4">DSM 44199 / CIP 105218 / JCM 12690 / 3849</strain>
    </source>
</reference>
<dbReference type="InterPro" id="IPR029044">
    <property type="entry name" value="Nucleotide-diphossugar_trans"/>
</dbReference>
<keyword evidence="4" id="KW-1185">Reference proteome</keyword>
<dbReference type="Pfam" id="PF01128">
    <property type="entry name" value="IspD"/>
    <property type="match status" value="1"/>
</dbReference>
<dbReference type="Gene3D" id="3.90.550.10">
    <property type="entry name" value="Spore Coat Polysaccharide Biosynthesis Protein SpsA, Chain A"/>
    <property type="match status" value="1"/>
</dbReference>
<dbReference type="InterPro" id="IPR050088">
    <property type="entry name" value="IspD/TarI_cytidylyltransf_bact"/>
</dbReference>
<proteinExistence type="predicted"/>
<dbReference type="RefSeq" id="WP_005629072.1">
    <property type="nucleotide sequence ID" value="NZ_AMRA01000088.1"/>
</dbReference>
<dbReference type="STRING" id="1122247.GCA_000379865_03551"/>
<name>K5BJD0_MYCHD</name>